<evidence type="ECO:0000313" key="2">
    <source>
        <dbReference type="EMBL" id="KAJ8373076.1"/>
    </source>
</evidence>
<evidence type="ECO:0000313" key="3">
    <source>
        <dbReference type="Proteomes" id="UP001221898"/>
    </source>
</evidence>
<sequence length="74" mass="7784">MKSDVVSGGSPWHGRWQARGAARQGWAEHLGTVPDSPPSCAQEWDSGHLCQLGCRYVPLAVASALSLTPATPAD</sequence>
<gene>
    <name evidence="2" type="ORF">AAFF_G00271310</name>
</gene>
<protein>
    <submittedName>
        <fullName evidence="2">Uncharacterized protein</fullName>
    </submittedName>
</protein>
<feature type="region of interest" description="Disordered" evidence="1">
    <location>
        <begin position="1"/>
        <end position="37"/>
    </location>
</feature>
<comment type="caution">
    <text evidence="2">The sequence shown here is derived from an EMBL/GenBank/DDBJ whole genome shotgun (WGS) entry which is preliminary data.</text>
</comment>
<evidence type="ECO:0000256" key="1">
    <source>
        <dbReference type="SAM" id="MobiDB-lite"/>
    </source>
</evidence>
<dbReference type="AlphaFoldDB" id="A0AAD7RDI8"/>
<dbReference type="EMBL" id="JAINUG010000374">
    <property type="protein sequence ID" value="KAJ8373076.1"/>
    <property type="molecule type" value="Genomic_DNA"/>
</dbReference>
<name>A0AAD7RDI8_9TELE</name>
<organism evidence="2 3">
    <name type="scientific">Aldrovandia affinis</name>
    <dbReference type="NCBI Taxonomy" id="143900"/>
    <lineage>
        <taxon>Eukaryota</taxon>
        <taxon>Metazoa</taxon>
        <taxon>Chordata</taxon>
        <taxon>Craniata</taxon>
        <taxon>Vertebrata</taxon>
        <taxon>Euteleostomi</taxon>
        <taxon>Actinopterygii</taxon>
        <taxon>Neopterygii</taxon>
        <taxon>Teleostei</taxon>
        <taxon>Notacanthiformes</taxon>
        <taxon>Halosauridae</taxon>
        <taxon>Aldrovandia</taxon>
    </lineage>
</organism>
<dbReference type="Proteomes" id="UP001221898">
    <property type="component" value="Unassembled WGS sequence"/>
</dbReference>
<keyword evidence="3" id="KW-1185">Reference proteome</keyword>
<accession>A0AAD7RDI8</accession>
<proteinExistence type="predicted"/>
<reference evidence="2" key="1">
    <citation type="journal article" date="2023" name="Science">
        <title>Genome structures resolve the early diversification of teleost fishes.</title>
        <authorList>
            <person name="Parey E."/>
            <person name="Louis A."/>
            <person name="Montfort J."/>
            <person name="Bouchez O."/>
            <person name="Roques C."/>
            <person name="Iampietro C."/>
            <person name="Lluch J."/>
            <person name="Castinel A."/>
            <person name="Donnadieu C."/>
            <person name="Desvignes T."/>
            <person name="Floi Bucao C."/>
            <person name="Jouanno E."/>
            <person name="Wen M."/>
            <person name="Mejri S."/>
            <person name="Dirks R."/>
            <person name="Jansen H."/>
            <person name="Henkel C."/>
            <person name="Chen W.J."/>
            <person name="Zahm M."/>
            <person name="Cabau C."/>
            <person name="Klopp C."/>
            <person name="Thompson A.W."/>
            <person name="Robinson-Rechavi M."/>
            <person name="Braasch I."/>
            <person name="Lecointre G."/>
            <person name="Bobe J."/>
            <person name="Postlethwait J.H."/>
            <person name="Berthelot C."/>
            <person name="Roest Crollius H."/>
            <person name="Guiguen Y."/>
        </authorList>
    </citation>
    <scope>NUCLEOTIDE SEQUENCE</scope>
    <source>
        <strain evidence="2">NC1722</strain>
    </source>
</reference>